<dbReference type="InterPro" id="IPR036388">
    <property type="entry name" value="WH-like_DNA-bd_sf"/>
</dbReference>
<evidence type="ECO:0000313" key="6">
    <source>
        <dbReference type="EMBL" id="NOU75596.1"/>
    </source>
</evidence>
<organism evidence="6 7">
    <name type="scientific">Paenibacillus phytorum</name>
    <dbReference type="NCBI Taxonomy" id="2654977"/>
    <lineage>
        <taxon>Bacteria</taxon>
        <taxon>Bacillati</taxon>
        <taxon>Bacillota</taxon>
        <taxon>Bacilli</taxon>
        <taxon>Bacillales</taxon>
        <taxon>Paenibacillaceae</taxon>
        <taxon>Paenibacillus</taxon>
    </lineage>
</organism>
<keyword evidence="2" id="KW-0238">DNA-binding</keyword>
<proteinExistence type="predicted"/>
<dbReference type="Proteomes" id="UP000616779">
    <property type="component" value="Unassembled WGS sequence"/>
</dbReference>
<reference evidence="6 7" key="1">
    <citation type="submission" date="2019-10" db="EMBL/GenBank/DDBJ databases">
        <title>Description of Paenibacillus terrestris sp. nov.</title>
        <authorList>
            <person name="Carlier A."/>
            <person name="Qi S."/>
        </authorList>
    </citation>
    <scope>NUCLEOTIDE SEQUENCE [LARGE SCALE GENOMIC DNA]</scope>
    <source>
        <strain evidence="6 7">LMG 31458</strain>
    </source>
</reference>
<dbReference type="Gene3D" id="1.10.10.10">
    <property type="entry name" value="Winged helix-like DNA-binding domain superfamily/Winged helix DNA-binding domain"/>
    <property type="match status" value="1"/>
</dbReference>
<gene>
    <name evidence="6" type="ORF">GC098_30200</name>
</gene>
<keyword evidence="4" id="KW-0175">Coiled coil</keyword>
<dbReference type="SUPFAM" id="SSF46785">
    <property type="entry name" value="Winged helix' DNA-binding domain"/>
    <property type="match status" value="1"/>
</dbReference>
<evidence type="ECO:0000256" key="2">
    <source>
        <dbReference type="ARBA" id="ARBA00023125"/>
    </source>
</evidence>
<dbReference type="SMART" id="SM00347">
    <property type="entry name" value="HTH_MARR"/>
    <property type="match status" value="1"/>
</dbReference>
<evidence type="ECO:0000256" key="1">
    <source>
        <dbReference type="ARBA" id="ARBA00023015"/>
    </source>
</evidence>
<keyword evidence="1" id="KW-0805">Transcription regulation</keyword>
<accession>A0ABX1Y4A4</accession>
<dbReference type="RefSeq" id="WP_171647383.1">
    <property type="nucleotide sequence ID" value="NZ_WHOA01000219.1"/>
</dbReference>
<dbReference type="PANTHER" id="PTHR35790">
    <property type="entry name" value="HTH-TYPE TRANSCRIPTIONAL REGULATOR PCHR"/>
    <property type="match status" value="1"/>
</dbReference>
<feature type="domain" description="HTH marR-type" evidence="5">
    <location>
        <begin position="50"/>
        <end position="152"/>
    </location>
</feature>
<feature type="coiled-coil region" evidence="4">
    <location>
        <begin position="8"/>
        <end position="35"/>
    </location>
</feature>
<comment type="caution">
    <text evidence="6">The sequence shown here is derived from an EMBL/GenBank/DDBJ whole genome shotgun (WGS) entry which is preliminary data.</text>
</comment>
<dbReference type="PANTHER" id="PTHR35790:SF4">
    <property type="entry name" value="HTH-TYPE TRANSCRIPTIONAL REGULATOR PCHR"/>
    <property type="match status" value="1"/>
</dbReference>
<keyword evidence="7" id="KW-1185">Reference proteome</keyword>
<sequence>MINHSMEKQNKDRLIKELLETVNEIQLKFQSEDDEEKQWLIQNSPNPVVAELMKEMTVMMLHVLDAIGKLEPVNGITISKQFGISKGSVSKITRRLLDKQIIFIEYLPDNKKEILFRTTSLGKQIYRLHEALHHQIDIGVNRFLQRYNEDELGFLVNVFRETLHTSWIQSDTYEKSIDPSQRDANTNEESDTDKALRSLTVNEEMNEIMAMLNKLDSRNLKKAKAILNDVFFSVYED</sequence>
<keyword evidence="3" id="KW-0804">Transcription</keyword>
<dbReference type="EMBL" id="WHOA01000219">
    <property type="protein sequence ID" value="NOU75596.1"/>
    <property type="molecule type" value="Genomic_DNA"/>
</dbReference>
<protein>
    <submittedName>
        <fullName evidence="6">MarR family transcriptional regulator</fullName>
    </submittedName>
</protein>
<evidence type="ECO:0000259" key="5">
    <source>
        <dbReference type="SMART" id="SM00347"/>
    </source>
</evidence>
<dbReference type="InterPro" id="IPR052067">
    <property type="entry name" value="Metal_resp_HTH_trans_reg"/>
</dbReference>
<evidence type="ECO:0000256" key="4">
    <source>
        <dbReference type="SAM" id="Coils"/>
    </source>
</evidence>
<dbReference type="InterPro" id="IPR000835">
    <property type="entry name" value="HTH_MarR-typ"/>
</dbReference>
<name>A0ABX1Y4A4_9BACL</name>
<dbReference type="InterPro" id="IPR036390">
    <property type="entry name" value="WH_DNA-bd_sf"/>
</dbReference>
<evidence type="ECO:0000256" key="3">
    <source>
        <dbReference type="ARBA" id="ARBA00023163"/>
    </source>
</evidence>
<evidence type="ECO:0000313" key="7">
    <source>
        <dbReference type="Proteomes" id="UP000616779"/>
    </source>
</evidence>